<evidence type="ECO:0000259" key="2">
    <source>
        <dbReference type="Pfam" id="PF13579"/>
    </source>
</evidence>
<gene>
    <name evidence="3" type="ORF">LCGC14_0181390</name>
</gene>
<name>A0A0F9X7X6_9ZZZZ</name>
<protein>
    <recommendedName>
        <fullName evidence="4">Glycosyltransferase subfamily 4-like N-terminal domain-containing protein</fullName>
    </recommendedName>
</protein>
<evidence type="ECO:0000259" key="1">
    <source>
        <dbReference type="Pfam" id="PF00534"/>
    </source>
</evidence>
<feature type="domain" description="Glycosyl transferase family 1" evidence="1">
    <location>
        <begin position="219"/>
        <end position="385"/>
    </location>
</feature>
<dbReference type="Pfam" id="PF00534">
    <property type="entry name" value="Glycos_transf_1"/>
    <property type="match status" value="1"/>
</dbReference>
<dbReference type="Gene3D" id="3.40.50.2000">
    <property type="entry name" value="Glycogen Phosphorylase B"/>
    <property type="match status" value="2"/>
</dbReference>
<proteinExistence type="predicted"/>
<feature type="domain" description="Glycosyltransferase subfamily 4-like N-terminal" evidence="2">
    <location>
        <begin position="16"/>
        <end position="202"/>
    </location>
</feature>
<dbReference type="EMBL" id="LAZR01000073">
    <property type="protein sequence ID" value="KKN95071.1"/>
    <property type="molecule type" value="Genomic_DNA"/>
</dbReference>
<sequence length="419" mass="46038">MHILYLHQYFVTRKGTTGTRSYEFARHLVRQGHQVTMMTSGLDNDEFPVPSGQERIEAMCDGIRVVAVAAGYNDPGKGTGMGGARRMLEFGRFARKVAQLGRSEPRPDIVFATHTPLQIGLAGMKLSRHFDVPFVFEVRDLWPEGMANVGALTNPLAIWYLRRMARKIYRAADHIVALSPGMKQGILRYGIADQCVTVITNGSDMDLFRPDLDGSASRQRLGLGDRFAAVYFGALGYNNGLGYAIEAARVLKERKRDDIVIVLHGGGGKRDELQALAARYGLDNVVFSDLVPDKAEVARIVAGCNACMTIYRATKEHSWSPNKMFDALAAGRPVLINVPGWLGETIENNGCGRYVDCHRPEALADALEELSGDPELCRQMGQNARALAQRDFARDKLASRLETVLQDVAAKGEHDSTGG</sequence>
<dbReference type="PANTHER" id="PTHR12526">
    <property type="entry name" value="GLYCOSYLTRANSFERASE"/>
    <property type="match status" value="1"/>
</dbReference>
<accession>A0A0F9X7X6</accession>
<reference evidence="3" key="1">
    <citation type="journal article" date="2015" name="Nature">
        <title>Complex archaea that bridge the gap between prokaryotes and eukaryotes.</title>
        <authorList>
            <person name="Spang A."/>
            <person name="Saw J.H."/>
            <person name="Jorgensen S.L."/>
            <person name="Zaremba-Niedzwiedzka K."/>
            <person name="Martijn J."/>
            <person name="Lind A.E."/>
            <person name="van Eijk R."/>
            <person name="Schleper C."/>
            <person name="Guy L."/>
            <person name="Ettema T.J."/>
        </authorList>
    </citation>
    <scope>NUCLEOTIDE SEQUENCE</scope>
</reference>
<organism evidence="3">
    <name type="scientific">marine sediment metagenome</name>
    <dbReference type="NCBI Taxonomy" id="412755"/>
    <lineage>
        <taxon>unclassified sequences</taxon>
        <taxon>metagenomes</taxon>
        <taxon>ecological metagenomes</taxon>
    </lineage>
</organism>
<dbReference type="AlphaFoldDB" id="A0A0F9X7X6"/>
<dbReference type="PANTHER" id="PTHR12526:SF638">
    <property type="entry name" value="SPORE COAT PROTEIN SA"/>
    <property type="match status" value="1"/>
</dbReference>
<dbReference type="SUPFAM" id="SSF53756">
    <property type="entry name" value="UDP-Glycosyltransferase/glycogen phosphorylase"/>
    <property type="match status" value="1"/>
</dbReference>
<dbReference type="InterPro" id="IPR001296">
    <property type="entry name" value="Glyco_trans_1"/>
</dbReference>
<evidence type="ECO:0000313" key="3">
    <source>
        <dbReference type="EMBL" id="KKN95071.1"/>
    </source>
</evidence>
<dbReference type="Pfam" id="PF13579">
    <property type="entry name" value="Glyco_trans_4_4"/>
    <property type="match status" value="1"/>
</dbReference>
<dbReference type="InterPro" id="IPR028098">
    <property type="entry name" value="Glyco_trans_4-like_N"/>
</dbReference>
<dbReference type="GO" id="GO:0016757">
    <property type="term" value="F:glycosyltransferase activity"/>
    <property type="evidence" value="ECO:0007669"/>
    <property type="project" value="InterPro"/>
</dbReference>
<comment type="caution">
    <text evidence="3">The sequence shown here is derived from an EMBL/GenBank/DDBJ whole genome shotgun (WGS) entry which is preliminary data.</text>
</comment>
<dbReference type="CDD" id="cd03794">
    <property type="entry name" value="GT4_WbuB-like"/>
    <property type="match status" value="1"/>
</dbReference>
<evidence type="ECO:0008006" key="4">
    <source>
        <dbReference type="Google" id="ProtNLM"/>
    </source>
</evidence>